<protein>
    <submittedName>
        <fullName evidence="5">LamG domain-containing protein</fullName>
    </submittedName>
</protein>
<organism evidence="5 6">
    <name type="scientific">Rubritalea tangerina</name>
    <dbReference type="NCBI Taxonomy" id="430798"/>
    <lineage>
        <taxon>Bacteria</taxon>
        <taxon>Pseudomonadati</taxon>
        <taxon>Verrucomicrobiota</taxon>
        <taxon>Verrucomicrobiia</taxon>
        <taxon>Verrucomicrobiales</taxon>
        <taxon>Rubritaleaceae</taxon>
        <taxon>Rubritalea</taxon>
    </lineage>
</organism>
<reference evidence="6" key="1">
    <citation type="journal article" date="2019" name="Int. J. Syst. Evol. Microbiol.">
        <title>The Global Catalogue of Microorganisms (GCM) 10K type strain sequencing project: providing services to taxonomists for standard genome sequencing and annotation.</title>
        <authorList>
            <consortium name="The Broad Institute Genomics Platform"/>
            <consortium name="The Broad Institute Genome Sequencing Center for Infectious Disease"/>
            <person name="Wu L."/>
            <person name="Ma J."/>
        </authorList>
    </citation>
    <scope>NUCLEOTIDE SEQUENCE [LARGE SCALE GENOMIC DNA]</scope>
    <source>
        <strain evidence="6">CCUG 57942</strain>
    </source>
</reference>
<keyword evidence="2" id="KW-1015">Disulfide bond</keyword>
<accession>A0ABW4ZEH8</accession>
<dbReference type="Gene3D" id="2.60.120.200">
    <property type="match status" value="1"/>
</dbReference>
<keyword evidence="6" id="KW-1185">Reference proteome</keyword>
<dbReference type="EMBL" id="JBHUJB010000059">
    <property type="protein sequence ID" value="MFD2159916.1"/>
    <property type="molecule type" value="Genomic_DNA"/>
</dbReference>
<evidence type="ECO:0000259" key="4">
    <source>
        <dbReference type="SMART" id="SM00560"/>
    </source>
</evidence>
<feature type="signal peptide" evidence="3">
    <location>
        <begin position="1"/>
        <end position="17"/>
    </location>
</feature>
<dbReference type="Pfam" id="PF13385">
    <property type="entry name" value="Laminin_G_3"/>
    <property type="match status" value="1"/>
</dbReference>
<evidence type="ECO:0000256" key="2">
    <source>
        <dbReference type="ARBA" id="ARBA00023157"/>
    </source>
</evidence>
<evidence type="ECO:0000313" key="5">
    <source>
        <dbReference type="EMBL" id="MFD2159916.1"/>
    </source>
</evidence>
<dbReference type="InterPro" id="IPR013424">
    <property type="entry name" value="Ice-binding_C"/>
</dbReference>
<keyword evidence="1 3" id="KW-0732">Signal</keyword>
<feature type="domain" description="LamG-like jellyroll fold" evidence="4">
    <location>
        <begin position="117"/>
        <end position="247"/>
    </location>
</feature>
<comment type="caution">
    <text evidence="5">The sequence shown here is derived from an EMBL/GenBank/DDBJ whole genome shotgun (WGS) entry which is preliminary data.</text>
</comment>
<gene>
    <name evidence="5" type="ORF">ACFSW8_13490</name>
</gene>
<evidence type="ECO:0000256" key="3">
    <source>
        <dbReference type="SAM" id="SignalP"/>
    </source>
</evidence>
<dbReference type="InterPro" id="IPR006558">
    <property type="entry name" value="LamG-like"/>
</dbReference>
<dbReference type="RefSeq" id="WP_377087771.1">
    <property type="nucleotide sequence ID" value="NZ_JBHSJL010000014.1"/>
</dbReference>
<dbReference type="InterPro" id="IPR013320">
    <property type="entry name" value="ConA-like_dom_sf"/>
</dbReference>
<dbReference type="Pfam" id="PF07589">
    <property type="entry name" value="PEP-CTERM"/>
    <property type="match status" value="1"/>
</dbReference>
<feature type="chain" id="PRO_5046401155" evidence="3">
    <location>
        <begin position="18"/>
        <end position="276"/>
    </location>
</feature>
<sequence length="276" mass="28490">MLKSLSLLILSSFAAQAALVAHYQLNETSGGIADISGNNYTGNKASNGSGQVYSQSTVTAGTYGSITVTAAQATNFGTSIDFGVDNSNFGNFTLNNAGTTAVGNLLSTGTGGNSIDGTMTVMAWVNLDSTSGVQSIFSSNQGGGGDGWRFGTNGNQVRFTTLGSQDFNQGGANLTTNTWNHLAVTVDNDTITFYLNGNVLGSQNASVAYKNEETGFEVKVGGKATGSENMFGRLDEVKIFDTALSQSEIIAAAVPEPSSTSLLGLAGLALILRRKK</sequence>
<evidence type="ECO:0000313" key="6">
    <source>
        <dbReference type="Proteomes" id="UP001597389"/>
    </source>
</evidence>
<name>A0ABW4ZEH8_9BACT</name>
<dbReference type="SUPFAM" id="SSF49899">
    <property type="entry name" value="Concanavalin A-like lectins/glucanases"/>
    <property type="match status" value="1"/>
</dbReference>
<evidence type="ECO:0000256" key="1">
    <source>
        <dbReference type="ARBA" id="ARBA00022729"/>
    </source>
</evidence>
<dbReference type="SMART" id="SM00560">
    <property type="entry name" value="LamGL"/>
    <property type="match status" value="1"/>
</dbReference>
<proteinExistence type="predicted"/>
<dbReference type="NCBIfam" id="TIGR02595">
    <property type="entry name" value="PEP_CTERM"/>
    <property type="match status" value="1"/>
</dbReference>
<dbReference type="Proteomes" id="UP001597389">
    <property type="component" value="Unassembled WGS sequence"/>
</dbReference>